<evidence type="ECO:0000313" key="1">
    <source>
        <dbReference type="EMBL" id="TBU28623.1"/>
    </source>
</evidence>
<evidence type="ECO:0000313" key="3">
    <source>
        <dbReference type="Proteomes" id="UP000292082"/>
    </source>
</evidence>
<dbReference type="Proteomes" id="UP000292957">
    <property type="component" value="Unassembled WGS sequence"/>
</dbReference>
<dbReference type="AlphaFoldDB" id="A0A4V2K0E9"/>
<accession>A0A4V2K0E9</accession>
<reference evidence="1 3" key="1">
    <citation type="submission" date="2019-01" db="EMBL/GenBank/DDBJ databases">
        <title>Draft genome sequences of three monokaryotic isolates of the white-rot basidiomycete fungus Dichomitus squalens.</title>
        <authorList>
            <consortium name="DOE Joint Genome Institute"/>
            <person name="Lopez S.C."/>
            <person name="Andreopoulos B."/>
            <person name="Pangilinan J."/>
            <person name="Lipzen A."/>
            <person name="Riley R."/>
            <person name="Ahrendt S."/>
            <person name="Ng V."/>
            <person name="Barry K."/>
            <person name="Daum C."/>
            <person name="Grigoriev I.V."/>
            <person name="Hilden K.S."/>
            <person name="Makela M.R."/>
            <person name="de Vries R.P."/>
        </authorList>
    </citation>
    <scope>NUCLEOTIDE SEQUENCE [LARGE SCALE GENOMIC DNA]</scope>
    <source>
        <strain evidence="2 3">CBS 464.89</strain>
        <strain evidence="1">OM18370.1</strain>
    </source>
</reference>
<keyword evidence="3" id="KW-1185">Reference proteome</keyword>
<dbReference type="EMBL" id="ML143420">
    <property type="protein sequence ID" value="TBU28623.1"/>
    <property type="molecule type" value="Genomic_DNA"/>
</dbReference>
<organism evidence="1">
    <name type="scientific">Dichomitus squalens</name>
    <dbReference type="NCBI Taxonomy" id="114155"/>
    <lineage>
        <taxon>Eukaryota</taxon>
        <taxon>Fungi</taxon>
        <taxon>Dikarya</taxon>
        <taxon>Basidiomycota</taxon>
        <taxon>Agaricomycotina</taxon>
        <taxon>Agaricomycetes</taxon>
        <taxon>Polyporales</taxon>
        <taxon>Polyporaceae</taxon>
        <taxon>Dichomitus</taxon>
    </lineage>
</organism>
<protein>
    <submittedName>
        <fullName evidence="1">Uncharacterized protein</fullName>
    </submittedName>
</protein>
<gene>
    <name evidence="2" type="ORF">BD310DRAFT_919079</name>
    <name evidence="1" type="ORF">BD311DRAFT_758103</name>
</gene>
<name>A0A4V2K0E9_9APHY</name>
<dbReference type="Proteomes" id="UP000292082">
    <property type="component" value="Unassembled WGS sequence"/>
</dbReference>
<evidence type="ECO:0000313" key="2">
    <source>
        <dbReference type="EMBL" id="TBU62289.1"/>
    </source>
</evidence>
<dbReference type="EMBL" id="ML145094">
    <property type="protein sequence ID" value="TBU62289.1"/>
    <property type="molecule type" value="Genomic_DNA"/>
</dbReference>
<sequence length="274" mass="30672">MALAGIGWLALPLVLIRPRRKFALLARQREPSITAIRSARLIDVPSTASGWSSDFPHSWPVNFCLPAGASKRVAAFPALTTARCLPCFLLIAFLRNIFLVVSYVSCDRCSGAEAIFAIHAYGPTSTSRPERPNQLLQWTICPSLLMHLNILRMFFSLLPPAPPRTPSRVKPKALHRPSEVDLDRGFDEALPILTLFRTLHSICQPRRPPTRLNCRHQRPFLPTRWLAAGERAAWNVIYGDQDSPQLMSEYQYPGRRVGGGPSPTNILDVIHEPQ</sequence>
<proteinExistence type="predicted"/>